<dbReference type="STRING" id="1385369.N825_15660"/>
<proteinExistence type="predicted"/>
<reference evidence="2 3" key="1">
    <citation type="submission" date="2013-08" db="EMBL/GenBank/DDBJ databases">
        <title>The genome sequence of Skermanella stibiiresistens.</title>
        <authorList>
            <person name="Zhu W."/>
            <person name="Wang G."/>
        </authorList>
    </citation>
    <scope>NUCLEOTIDE SEQUENCE [LARGE SCALE GENOMIC DNA]</scope>
    <source>
        <strain evidence="2 3">SB22</strain>
    </source>
</reference>
<evidence type="ECO:0000259" key="1">
    <source>
        <dbReference type="Pfam" id="PF04754"/>
    </source>
</evidence>
<dbReference type="AlphaFoldDB" id="W9GW05"/>
<dbReference type="InterPro" id="IPR006842">
    <property type="entry name" value="Transposase_31"/>
</dbReference>
<gene>
    <name evidence="2" type="ORF">N825_15660</name>
</gene>
<accession>W9GW05</accession>
<protein>
    <recommendedName>
        <fullName evidence="1">Transposase (putative) YhgA-like domain-containing protein</fullName>
    </recommendedName>
</protein>
<dbReference type="RefSeq" id="WP_037457859.1">
    <property type="nucleotide sequence ID" value="NZ_AVFL01000021.1"/>
</dbReference>
<organism evidence="2 3">
    <name type="scientific">Skermanella stibiiresistens SB22</name>
    <dbReference type="NCBI Taxonomy" id="1385369"/>
    <lineage>
        <taxon>Bacteria</taxon>
        <taxon>Pseudomonadati</taxon>
        <taxon>Pseudomonadota</taxon>
        <taxon>Alphaproteobacteria</taxon>
        <taxon>Rhodospirillales</taxon>
        <taxon>Azospirillaceae</taxon>
        <taxon>Skermanella</taxon>
    </lineage>
</organism>
<dbReference type="GO" id="GO:0006310">
    <property type="term" value="P:DNA recombination"/>
    <property type="evidence" value="ECO:0007669"/>
    <property type="project" value="TreeGrafter"/>
</dbReference>
<comment type="caution">
    <text evidence="2">The sequence shown here is derived from an EMBL/GenBank/DDBJ whole genome shotgun (WGS) entry which is preliminary data.</text>
</comment>
<name>W9GW05_9PROT</name>
<evidence type="ECO:0000313" key="3">
    <source>
        <dbReference type="Proteomes" id="UP000019486"/>
    </source>
</evidence>
<dbReference type="EMBL" id="AVFL01000021">
    <property type="protein sequence ID" value="EWY38095.1"/>
    <property type="molecule type" value="Genomic_DNA"/>
</dbReference>
<evidence type="ECO:0000313" key="2">
    <source>
        <dbReference type="EMBL" id="EWY38095.1"/>
    </source>
</evidence>
<feature type="domain" description="Transposase (putative) YhgA-like" evidence="1">
    <location>
        <begin position="17"/>
        <end position="209"/>
    </location>
</feature>
<keyword evidence="3" id="KW-1185">Reference proteome</keyword>
<dbReference type="PANTHER" id="PTHR34611:SF2">
    <property type="entry name" value="INACTIVE RECOMBINATION-PROMOTING NUCLEASE-LIKE PROTEIN RPNE-RELATED"/>
    <property type="match status" value="1"/>
</dbReference>
<dbReference type="Pfam" id="PF04754">
    <property type="entry name" value="Transposase_31"/>
    <property type="match status" value="1"/>
</dbReference>
<sequence>MAEPVDGGDGDRRLIRRHDQFAKRLLDHAGNADAFLRERLPPSLVARLSADPAMDRSESLIDPILAELRGDRVYSLATKDGFPVLVWAMVEHKSSPTTDFLLQTMGYLHGLAAGGAQRRVNADGTVWIVPAPVFAIVLYHGVDRWTLPPTLGAAYGLPEEMLRAGPLDFGYTLVDLANLPDAGLSGHAELQAGLLMLKYATRDDDPEVTLECLLGAAATIDLSIVRIVVRYLFGSGDAGHRNRLRSVLGRILPGQEDDIMPTIAESYIAEGEVKGHAKGMAEGLAEGLAEGELKGRAALFIRILEQRFGEVPDAVDLKVRTATIADIDRWIGRILEASSPEAVINDPAH</sequence>
<dbReference type="InterPro" id="IPR051699">
    <property type="entry name" value="Rpn/YhgA-like_nuclease"/>
</dbReference>
<dbReference type="GO" id="GO:1990238">
    <property type="term" value="F:double-stranded DNA endonuclease activity"/>
    <property type="evidence" value="ECO:0007669"/>
    <property type="project" value="TreeGrafter"/>
</dbReference>
<dbReference type="OrthoDB" id="932587at2"/>
<dbReference type="Proteomes" id="UP000019486">
    <property type="component" value="Unassembled WGS sequence"/>
</dbReference>
<dbReference type="PANTHER" id="PTHR34611">
    <property type="match status" value="1"/>
</dbReference>